<protein>
    <recommendedName>
        <fullName evidence="3">Signal peptide containing protein</fullName>
    </recommendedName>
</protein>
<gene>
    <name evidence="1" type="ORF">BEWA_054890</name>
</gene>
<dbReference type="Pfam" id="PF04385">
    <property type="entry name" value="FAINT"/>
    <property type="match status" value="2"/>
</dbReference>
<reference evidence="1 2" key="1">
    <citation type="journal article" date="2012" name="BMC Genomics">
        <title>Comparative genomic analysis and phylogenetic position of Theileria equi.</title>
        <authorList>
            <person name="Kappmeyer L.S."/>
            <person name="Thiagarajan M."/>
            <person name="Herndon D.R."/>
            <person name="Ramsay J.D."/>
            <person name="Caler E."/>
            <person name="Djikeng A."/>
            <person name="Gillespie J.J."/>
            <person name="Lau A.O."/>
            <person name="Roalson E.H."/>
            <person name="Silva J.C."/>
            <person name="Silva M.G."/>
            <person name="Suarez C.E."/>
            <person name="Ueti M.W."/>
            <person name="Nene V.M."/>
            <person name="Mealey R.H."/>
            <person name="Knowles D.P."/>
            <person name="Brayton K.A."/>
        </authorList>
    </citation>
    <scope>NUCLEOTIDE SEQUENCE [LARGE SCALE GENOMIC DNA]</scope>
    <source>
        <strain evidence="1 2">WA</strain>
    </source>
</reference>
<dbReference type="RefSeq" id="XP_004832884.1">
    <property type="nucleotide sequence ID" value="XM_004832827.1"/>
</dbReference>
<name>L1LDB2_THEEQ</name>
<dbReference type="Proteomes" id="UP000031512">
    <property type="component" value="Unassembled WGS sequence"/>
</dbReference>
<comment type="caution">
    <text evidence="1">The sequence shown here is derived from an EMBL/GenBank/DDBJ whole genome shotgun (WGS) entry which is preliminary data.</text>
</comment>
<accession>L1LDB2</accession>
<proteinExistence type="predicted"/>
<evidence type="ECO:0008006" key="3">
    <source>
        <dbReference type="Google" id="ProtNLM"/>
    </source>
</evidence>
<organism evidence="1 2">
    <name type="scientific">Theileria equi strain WA</name>
    <dbReference type="NCBI Taxonomy" id="1537102"/>
    <lineage>
        <taxon>Eukaryota</taxon>
        <taxon>Sar</taxon>
        <taxon>Alveolata</taxon>
        <taxon>Apicomplexa</taxon>
        <taxon>Aconoidasida</taxon>
        <taxon>Piroplasmida</taxon>
        <taxon>Theileriidae</taxon>
        <taxon>Theileria</taxon>
    </lineage>
</organism>
<dbReference type="VEuPathDB" id="PiroplasmaDB:BEWA_054890"/>
<evidence type="ECO:0000313" key="2">
    <source>
        <dbReference type="Proteomes" id="UP000031512"/>
    </source>
</evidence>
<dbReference type="KEGG" id="beq:BEWA_054890"/>
<evidence type="ECO:0000313" key="1">
    <source>
        <dbReference type="EMBL" id="EKX73432.1"/>
    </source>
</evidence>
<dbReference type="AlphaFoldDB" id="L1LDB2"/>
<dbReference type="GeneID" id="15803039"/>
<dbReference type="EMBL" id="ACOU01000003">
    <property type="protein sequence ID" value="EKX73432.1"/>
    <property type="molecule type" value="Genomic_DNA"/>
</dbReference>
<keyword evidence="2" id="KW-1185">Reference proteome</keyword>
<sequence>MKTLAVLWAHSVESPSKESSVTGSAEQPVTITPITLDLSRVDQSNLEYFEYTHDDNLTQLIVPKKGVTVAKIVRGGDTVWTPEENEKFGYVDAYLNKDKKPELILVVTTSSGASKETYLELKNGRWESCNNIEERMKGLRTSADYISTFDIDLASTSDTDKCTIFEVDLLGVTTKHLFPKPGLVATQVKDGDEELWSTSDRSNRCLSCLVYKNGTEEILEITVVENLSRRWKFFERSGEAWKSITWNDFFKKLKIVAGSNSPPHNPSTPSQ</sequence>
<dbReference type="InterPro" id="IPR007480">
    <property type="entry name" value="DUF529"/>
</dbReference>